<evidence type="ECO:0000313" key="1">
    <source>
        <dbReference type="EMBL" id="KAK9681302.1"/>
    </source>
</evidence>
<keyword evidence="2" id="KW-1185">Reference proteome</keyword>
<evidence type="ECO:0000313" key="2">
    <source>
        <dbReference type="Proteomes" id="UP001458880"/>
    </source>
</evidence>
<dbReference type="Proteomes" id="UP001458880">
    <property type="component" value="Unassembled WGS sequence"/>
</dbReference>
<organism evidence="1 2">
    <name type="scientific">Popillia japonica</name>
    <name type="common">Japanese beetle</name>
    <dbReference type="NCBI Taxonomy" id="7064"/>
    <lineage>
        <taxon>Eukaryota</taxon>
        <taxon>Metazoa</taxon>
        <taxon>Ecdysozoa</taxon>
        <taxon>Arthropoda</taxon>
        <taxon>Hexapoda</taxon>
        <taxon>Insecta</taxon>
        <taxon>Pterygota</taxon>
        <taxon>Neoptera</taxon>
        <taxon>Endopterygota</taxon>
        <taxon>Coleoptera</taxon>
        <taxon>Polyphaga</taxon>
        <taxon>Scarabaeiformia</taxon>
        <taxon>Scarabaeidae</taxon>
        <taxon>Rutelinae</taxon>
        <taxon>Popillia</taxon>
    </lineage>
</organism>
<gene>
    <name evidence="1" type="ORF">QE152_g38409</name>
</gene>
<accession>A0AAW1HXT8</accession>
<dbReference type="AlphaFoldDB" id="A0AAW1HXT8"/>
<dbReference type="EMBL" id="JASPKY010000827">
    <property type="protein sequence ID" value="KAK9681302.1"/>
    <property type="molecule type" value="Genomic_DNA"/>
</dbReference>
<sequence length="126" mass="14053">MITVGSYSNKIGIGPPYKKQILKHGSGTNTTVSNTNYIGVSLKFILNGHNNQVALTYVSSCLLGRDSYILGACCQGTSTEKQDTTYWIPNNTKININSLMLILLTPYRLNLTFLLERLIIKIFKCF</sequence>
<name>A0AAW1HXT8_POPJA</name>
<comment type="caution">
    <text evidence="1">The sequence shown here is derived from an EMBL/GenBank/DDBJ whole genome shotgun (WGS) entry which is preliminary data.</text>
</comment>
<protein>
    <submittedName>
        <fullName evidence="1">Uncharacterized protein</fullName>
    </submittedName>
</protein>
<reference evidence="1 2" key="1">
    <citation type="journal article" date="2024" name="BMC Genomics">
        <title>De novo assembly and annotation of Popillia japonica's genome with initial clues to its potential as an invasive pest.</title>
        <authorList>
            <person name="Cucini C."/>
            <person name="Boschi S."/>
            <person name="Funari R."/>
            <person name="Cardaioli E."/>
            <person name="Iannotti N."/>
            <person name="Marturano G."/>
            <person name="Paoli F."/>
            <person name="Bruttini M."/>
            <person name="Carapelli A."/>
            <person name="Frati F."/>
            <person name="Nardi F."/>
        </authorList>
    </citation>
    <scope>NUCLEOTIDE SEQUENCE [LARGE SCALE GENOMIC DNA]</scope>
    <source>
        <strain evidence="1">DMR45628</strain>
    </source>
</reference>
<proteinExistence type="predicted"/>